<feature type="region of interest" description="Disordered" evidence="1">
    <location>
        <begin position="1"/>
        <end position="26"/>
    </location>
</feature>
<keyword evidence="3" id="KW-1185">Reference proteome</keyword>
<dbReference type="EMBL" id="VCAZ01000108">
    <property type="protein sequence ID" value="TST22529.1"/>
    <property type="molecule type" value="Genomic_DNA"/>
</dbReference>
<proteinExistence type="predicted"/>
<protein>
    <submittedName>
        <fullName evidence="2">Uncharacterized protein</fullName>
    </submittedName>
</protein>
<name>A0A556V399_BAGYA</name>
<dbReference type="Proteomes" id="UP000319801">
    <property type="component" value="Unassembled WGS sequence"/>
</dbReference>
<comment type="caution">
    <text evidence="2">The sequence shown here is derived from an EMBL/GenBank/DDBJ whole genome shotgun (WGS) entry which is preliminary data.</text>
</comment>
<feature type="compositionally biased region" description="Low complexity" evidence="1">
    <location>
        <begin position="15"/>
        <end position="26"/>
    </location>
</feature>
<gene>
    <name evidence="2" type="ORF">Baya_12660</name>
</gene>
<dbReference type="AlphaFoldDB" id="A0A556V399"/>
<evidence type="ECO:0000313" key="2">
    <source>
        <dbReference type="EMBL" id="TST22529.1"/>
    </source>
</evidence>
<organism evidence="2 3">
    <name type="scientific">Bagarius yarrelli</name>
    <name type="common">Goonch</name>
    <name type="synonym">Bagrus yarrelli</name>
    <dbReference type="NCBI Taxonomy" id="175774"/>
    <lineage>
        <taxon>Eukaryota</taxon>
        <taxon>Metazoa</taxon>
        <taxon>Chordata</taxon>
        <taxon>Craniata</taxon>
        <taxon>Vertebrata</taxon>
        <taxon>Euteleostomi</taxon>
        <taxon>Actinopterygii</taxon>
        <taxon>Neopterygii</taxon>
        <taxon>Teleostei</taxon>
        <taxon>Ostariophysi</taxon>
        <taxon>Siluriformes</taxon>
        <taxon>Sisoridae</taxon>
        <taxon>Sisorinae</taxon>
        <taxon>Bagarius</taxon>
    </lineage>
</organism>
<evidence type="ECO:0000256" key="1">
    <source>
        <dbReference type="SAM" id="MobiDB-lite"/>
    </source>
</evidence>
<reference evidence="2 3" key="1">
    <citation type="journal article" date="2019" name="Genome Biol. Evol.">
        <title>Whole-Genome Sequencing of the Giant Devil Catfish, Bagarius yarrelli.</title>
        <authorList>
            <person name="Jiang W."/>
            <person name="Lv Y."/>
            <person name="Cheng L."/>
            <person name="Yang K."/>
            <person name="Chao B."/>
            <person name="Wang X."/>
            <person name="Li Y."/>
            <person name="Pan X."/>
            <person name="You X."/>
            <person name="Zhang Y."/>
            <person name="Yang J."/>
            <person name="Li J."/>
            <person name="Zhang X."/>
            <person name="Liu S."/>
            <person name="Sun C."/>
            <person name="Yang J."/>
            <person name="Shi Q."/>
        </authorList>
    </citation>
    <scope>NUCLEOTIDE SEQUENCE [LARGE SCALE GENOMIC DNA]</scope>
    <source>
        <strain evidence="2">JWS20170419001</strain>
        <tissue evidence="2">Muscle</tissue>
    </source>
</reference>
<accession>A0A556V399</accession>
<sequence length="114" mass="12524">MRDVSTQTSPPPTPTTTSPSMDTSITPRTSGAGWPFSLFYTYFHIILAPLSSEPDLDFDLAPSRCADSPDYTPTSFFDPDAQPGPSAYRWIVLHGPYMQPTSVTNEYSAYVHVG</sequence>
<evidence type="ECO:0000313" key="3">
    <source>
        <dbReference type="Proteomes" id="UP000319801"/>
    </source>
</evidence>